<accession>A0A419B0T8</accession>
<protein>
    <recommendedName>
        <fullName evidence="3">NAD(+)--protein-arginine ADP-ribosyltransferase</fullName>
    </recommendedName>
</protein>
<dbReference type="Proteomes" id="UP000283655">
    <property type="component" value="Unassembled WGS sequence"/>
</dbReference>
<evidence type="ECO:0008006" key="3">
    <source>
        <dbReference type="Google" id="ProtNLM"/>
    </source>
</evidence>
<evidence type="ECO:0000313" key="1">
    <source>
        <dbReference type="EMBL" id="RJL54727.1"/>
    </source>
</evidence>
<gene>
    <name evidence="1" type="ORF">D5071_02135</name>
</gene>
<dbReference type="AlphaFoldDB" id="A0A419B0T8"/>
<sequence length="248" mass="28485">MKAMMINASFDDLHIRKNISNSEHQFFWQKILSFDGYPEYGIRLSSSFDDHIKSNNFISHDESEALENYVANSWGYINKYLIPNALPYPIHFLERKTALKNMLNKMPTSELDFYRAVRTDGRCFFSALIYKLEKGLIESGSILINSAFLSFTNNPYSLRAFYGDTINGDIENNCIIYKFSGGIKSISKISPADEFEGIIPPDNLFEVENARKLNIKIKSGHVRDIWFIEIKKAPLSSTPHFDFYGNSV</sequence>
<organism evidence="1 2">
    <name type="scientific">Pectobacterium carotovorum</name>
    <name type="common">Erwinia carotovora</name>
    <dbReference type="NCBI Taxonomy" id="554"/>
    <lineage>
        <taxon>Bacteria</taxon>
        <taxon>Pseudomonadati</taxon>
        <taxon>Pseudomonadota</taxon>
        <taxon>Gammaproteobacteria</taxon>
        <taxon>Enterobacterales</taxon>
        <taxon>Pectobacteriaceae</taxon>
        <taxon>Pectobacterium</taxon>
    </lineage>
</organism>
<dbReference type="Gene3D" id="3.90.176.10">
    <property type="entry name" value="Toxin ADP-ribosyltransferase, Chain A, domain 1"/>
    <property type="match status" value="1"/>
</dbReference>
<dbReference type="EMBL" id="QZDH01000005">
    <property type="protein sequence ID" value="RJL54727.1"/>
    <property type="molecule type" value="Genomic_DNA"/>
</dbReference>
<reference evidence="1 2" key="1">
    <citation type="submission" date="2018-09" db="EMBL/GenBank/DDBJ databases">
        <title>Phylogenetic diversity of Pectobacterium and Dickeya strains causing blackleg disease of potato in Morocco.</title>
        <authorList>
            <person name="Oulghazi S."/>
            <person name="Moumni M."/>
            <person name="Faure D."/>
        </authorList>
    </citation>
    <scope>NUCLEOTIDE SEQUENCE [LARGE SCALE GENOMIC DNA]</scope>
    <source>
        <strain evidence="1 2">S1.15.11.2D</strain>
    </source>
</reference>
<dbReference type="SUPFAM" id="SSF56399">
    <property type="entry name" value="ADP-ribosylation"/>
    <property type="match status" value="1"/>
</dbReference>
<evidence type="ECO:0000313" key="2">
    <source>
        <dbReference type="Proteomes" id="UP000283655"/>
    </source>
</evidence>
<proteinExistence type="predicted"/>
<comment type="caution">
    <text evidence="1">The sequence shown here is derived from an EMBL/GenBank/DDBJ whole genome shotgun (WGS) entry which is preliminary data.</text>
</comment>
<name>A0A419B0T8_PECCA</name>